<organism evidence="16 17">
    <name type="scientific">Polymorphobacter multimanifer</name>
    <dbReference type="NCBI Taxonomy" id="1070431"/>
    <lineage>
        <taxon>Bacteria</taxon>
        <taxon>Pseudomonadati</taxon>
        <taxon>Pseudomonadota</taxon>
        <taxon>Alphaproteobacteria</taxon>
        <taxon>Sphingomonadales</taxon>
        <taxon>Sphingosinicellaceae</taxon>
        <taxon>Polymorphobacter</taxon>
    </lineage>
</organism>
<dbReference type="InterPro" id="IPR039426">
    <property type="entry name" value="TonB-dep_rcpt-like"/>
</dbReference>
<feature type="region of interest" description="Disordered" evidence="13">
    <location>
        <begin position="199"/>
        <end position="219"/>
    </location>
</feature>
<dbReference type="Proteomes" id="UP000538147">
    <property type="component" value="Unassembled WGS sequence"/>
</dbReference>
<evidence type="ECO:0000313" key="17">
    <source>
        <dbReference type="Proteomes" id="UP000538147"/>
    </source>
</evidence>
<evidence type="ECO:0000256" key="12">
    <source>
        <dbReference type="RuleBase" id="RU003357"/>
    </source>
</evidence>
<sequence>MAQPAPQQTAQAAPDTANDGLADEIVITAQKIEQRLVDVPVTVTAYSGRTLRELGVTQFDQLSAYVPGLNVQEQSPNNPGFVIRGITSDSGSSQGSPAVTVYLNGIDVSRSRGSYFDLYDLERVEVVKGPQSTLFGTAAAIGVVSVITNKARPGTSGELRAAYGNFNQRRLDGFVNFGNDTIALRVAGAVKLRNGVVPNIAGQPGSQTPNGPRQRDLNGQDQYGARVSLRYTPTDAFTLDVVGTYDGQRAPGTAFTSGTFAPTGGNTSPYTFVEVAGSPRTVEALGDELGLVRNVYDVNATATYNTDGPFSFTTVAGYRNFDSNEVFDADGTQAWYLEFGEDARGEQISAEGRINYTTTNFRAFGGMNYFWEKGFQRVPFSSEEGTFLQCAANLIPGLGCINNATGVVTAAQATALLTGGRFTTLPYSAVLFQNEAEIDALSFFGDATWVPVDALELSVGGRYLIEGRDSGFSSNIPNTVITGTTLIPGGTSTGGVVLRSAGSNNAFLPRANILFRATDNINLYATWSKGRRSPVVNLGARRVNGQVVNNETLIAAEKTTNYEIGVKGNFGAVNFNLGAYLLKYRNFQVSVREEGSPITTTQSAGSATNKGIEAEITAALGDNLSVFANGAYIDAKVDDDPRFVAFSGDRFRLQSKFQFAAGGTLTLPLSEQVEFYATPTVTHRSSLFFELPNNPVTSQGPVTLVNLRAGFQHPEGRWQITGFATNLTDKKYLLDAGNTGGSFGIPTFIRGLPRLFGVEALYRF</sequence>
<keyword evidence="10 11" id="KW-0998">Cell outer membrane</keyword>
<evidence type="ECO:0000256" key="5">
    <source>
        <dbReference type="ARBA" id="ARBA00022692"/>
    </source>
</evidence>
<dbReference type="InterPro" id="IPR012910">
    <property type="entry name" value="Plug_dom"/>
</dbReference>
<proteinExistence type="inferred from homology"/>
<keyword evidence="7" id="KW-0406">Ion transport</keyword>
<dbReference type="GO" id="GO:0006826">
    <property type="term" value="P:iron ion transport"/>
    <property type="evidence" value="ECO:0007669"/>
    <property type="project" value="UniProtKB-KW"/>
</dbReference>
<reference evidence="16 17" key="1">
    <citation type="submission" date="2020-08" db="EMBL/GenBank/DDBJ databases">
        <title>Genomic Encyclopedia of Type Strains, Phase IV (KMG-IV): sequencing the most valuable type-strain genomes for metagenomic binning, comparative biology and taxonomic classification.</title>
        <authorList>
            <person name="Goeker M."/>
        </authorList>
    </citation>
    <scope>NUCLEOTIDE SEQUENCE [LARGE SCALE GENOMIC DNA]</scope>
    <source>
        <strain evidence="16 17">DSM 102189</strain>
    </source>
</reference>
<feature type="domain" description="TonB-dependent receptor plug" evidence="15">
    <location>
        <begin position="37"/>
        <end position="143"/>
    </location>
</feature>
<evidence type="ECO:0000256" key="8">
    <source>
        <dbReference type="ARBA" id="ARBA00023077"/>
    </source>
</evidence>
<dbReference type="GO" id="GO:0009279">
    <property type="term" value="C:cell outer membrane"/>
    <property type="evidence" value="ECO:0007669"/>
    <property type="project" value="UniProtKB-SubCell"/>
</dbReference>
<dbReference type="Gene3D" id="2.40.170.20">
    <property type="entry name" value="TonB-dependent receptor, beta-barrel domain"/>
    <property type="match status" value="2"/>
</dbReference>
<evidence type="ECO:0000259" key="14">
    <source>
        <dbReference type="Pfam" id="PF00593"/>
    </source>
</evidence>
<feature type="domain" description="TonB-dependent receptor-like beta-barrel" evidence="14">
    <location>
        <begin position="245"/>
        <end position="727"/>
    </location>
</feature>
<gene>
    <name evidence="16" type="ORF">FHS79_001058</name>
</gene>
<keyword evidence="5 11" id="KW-0812">Transmembrane</keyword>
<dbReference type="PANTHER" id="PTHR32552">
    <property type="entry name" value="FERRICHROME IRON RECEPTOR-RELATED"/>
    <property type="match status" value="1"/>
</dbReference>
<keyword evidence="17" id="KW-1185">Reference proteome</keyword>
<name>A0A841L3N3_9SPHN</name>
<comment type="subcellular location">
    <subcellularLocation>
        <location evidence="1 11">Cell outer membrane</location>
        <topology evidence="1 11">Multi-pass membrane protein</topology>
    </subcellularLocation>
</comment>
<evidence type="ECO:0000256" key="6">
    <source>
        <dbReference type="ARBA" id="ARBA00023004"/>
    </source>
</evidence>
<keyword evidence="6" id="KW-0408">Iron</keyword>
<keyword evidence="4" id="KW-0410">Iron transport</keyword>
<evidence type="ECO:0000256" key="4">
    <source>
        <dbReference type="ARBA" id="ARBA00022496"/>
    </source>
</evidence>
<evidence type="ECO:0000259" key="15">
    <source>
        <dbReference type="Pfam" id="PF07715"/>
    </source>
</evidence>
<dbReference type="InterPro" id="IPR036942">
    <property type="entry name" value="Beta-barrel_TonB_sf"/>
</dbReference>
<accession>A0A841L3N3</accession>
<keyword evidence="9 11" id="KW-0472">Membrane</keyword>
<protein>
    <submittedName>
        <fullName evidence="16">Outer membrane receptor protein involved in Fe transport</fullName>
    </submittedName>
</protein>
<dbReference type="SUPFAM" id="SSF56935">
    <property type="entry name" value="Porins"/>
    <property type="match status" value="1"/>
</dbReference>
<evidence type="ECO:0000256" key="3">
    <source>
        <dbReference type="ARBA" id="ARBA00022452"/>
    </source>
</evidence>
<dbReference type="PANTHER" id="PTHR32552:SF81">
    <property type="entry name" value="TONB-DEPENDENT OUTER MEMBRANE RECEPTOR"/>
    <property type="match status" value="1"/>
</dbReference>
<dbReference type="AlphaFoldDB" id="A0A841L3N3"/>
<dbReference type="InterPro" id="IPR000531">
    <property type="entry name" value="Beta-barrel_TonB"/>
</dbReference>
<evidence type="ECO:0000256" key="9">
    <source>
        <dbReference type="ARBA" id="ARBA00023136"/>
    </source>
</evidence>
<evidence type="ECO:0000256" key="2">
    <source>
        <dbReference type="ARBA" id="ARBA00022448"/>
    </source>
</evidence>
<comment type="similarity">
    <text evidence="11 12">Belongs to the TonB-dependent receptor family.</text>
</comment>
<evidence type="ECO:0000256" key="11">
    <source>
        <dbReference type="PROSITE-ProRule" id="PRU01360"/>
    </source>
</evidence>
<keyword evidence="3 11" id="KW-1134">Transmembrane beta strand</keyword>
<keyword evidence="2 11" id="KW-0813">Transport</keyword>
<dbReference type="EMBL" id="JACIIV010000006">
    <property type="protein sequence ID" value="MBB6226896.1"/>
    <property type="molecule type" value="Genomic_DNA"/>
</dbReference>
<dbReference type="RefSeq" id="WP_243452673.1">
    <property type="nucleotide sequence ID" value="NZ_JACIIV010000006.1"/>
</dbReference>
<keyword evidence="16" id="KW-0675">Receptor</keyword>
<dbReference type="Pfam" id="PF07715">
    <property type="entry name" value="Plug"/>
    <property type="match status" value="1"/>
</dbReference>
<dbReference type="PROSITE" id="PS52016">
    <property type="entry name" value="TONB_DEPENDENT_REC_3"/>
    <property type="match status" value="1"/>
</dbReference>
<comment type="caution">
    <text evidence="16">The sequence shown here is derived from an EMBL/GenBank/DDBJ whole genome shotgun (WGS) entry which is preliminary data.</text>
</comment>
<evidence type="ECO:0000256" key="10">
    <source>
        <dbReference type="ARBA" id="ARBA00023237"/>
    </source>
</evidence>
<dbReference type="Pfam" id="PF00593">
    <property type="entry name" value="TonB_dep_Rec_b-barrel"/>
    <property type="match status" value="1"/>
</dbReference>
<evidence type="ECO:0000256" key="7">
    <source>
        <dbReference type="ARBA" id="ARBA00023065"/>
    </source>
</evidence>
<keyword evidence="8 12" id="KW-0798">TonB box</keyword>
<evidence type="ECO:0000256" key="1">
    <source>
        <dbReference type="ARBA" id="ARBA00004571"/>
    </source>
</evidence>
<evidence type="ECO:0000256" key="13">
    <source>
        <dbReference type="SAM" id="MobiDB-lite"/>
    </source>
</evidence>
<evidence type="ECO:0000313" key="16">
    <source>
        <dbReference type="EMBL" id="MBB6226896.1"/>
    </source>
</evidence>